<keyword evidence="2" id="KW-1185">Reference proteome</keyword>
<dbReference type="Pfam" id="PF12900">
    <property type="entry name" value="Pyridox_ox_2"/>
    <property type="match status" value="1"/>
</dbReference>
<sequence>MPLSPFSSGERFEAPVVAQDAAPTLSCRGSLHVSAFLPDDLLRVRRHPERGTTSREVVHSILDAGLVCHLGYLHGDRPVVVPTLYGRDGDELVVHGSAASRAMRAGATGLPVCVTVMLLDALVLARSAFHHSLNYRSVVVHGEAQAIEDPDDKTAALRTLTEHATPGRWAEVRWPTPQELRATTVLRLSLDGAVAKVRAGGVGDDEADLDLPVWAGVVPVATSWGEAVATPGLADGLVPPASVVAAASRPSLTATGVPAGLSASLTSGDRP</sequence>
<reference evidence="1" key="1">
    <citation type="journal article" date="2014" name="Int. J. Syst. Evol. Microbiol.">
        <title>Complete genome sequence of Corynebacterium casei LMG S-19264T (=DSM 44701T), isolated from a smear-ripened cheese.</title>
        <authorList>
            <consortium name="US DOE Joint Genome Institute (JGI-PGF)"/>
            <person name="Walter F."/>
            <person name="Albersmeier A."/>
            <person name="Kalinowski J."/>
            <person name="Ruckert C."/>
        </authorList>
    </citation>
    <scope>NUCLEOTIDE SEQUENCE</scope>
    <source>
        <strain evidence="1">CGMCC 1.14988</strain>
    </source>
</reference>
<comment type="caution">
    <text evidence="1">The sequence shown here is derived from an EMBL/GenBank/DDBJ whole genome shotgun (WGS) entry which is preliminary data.</text>
</comment>
<proteinExistence type="predicted"/>
<organism evidence="1 2">
    <name type="scientific">Egicoccus halophilus</name>
    <dbReference type="NCBI Taxonomy" id="1670830"/>
    <lineage>
        <taxon>Bacteria</taxon>
        <taxon>Bacillati</taxon>
        <taxon>Actinomycetota</taxon>
        <taxon>Nitriliruptoria</taxon>
        <taxon>Egicoccales</taxon>
        <taxon>Egicoccaceae</taxon>
        <taxon>Egicoccus</taxon>
    </lineage>
</organism>
<dbReference type="SUPFAM" id="SSF50475">
    <property type="entry name" value="FMN-binding split barrel"/>
    <property type="match status" value="1"/>
</dbReference>
<dbReference type="OrthoDB" id="116031at2"/>
<dbReference type="AlphaFoldDB" id="A0A8J3AB26"/>
<name>A0A8J3AB26_9ACTN</name>
<dbReference type="Gene3D" id="2.30.110.10">
    <property type="entry name" value="Electron Transport, Fmn-binding Protein, Chain A"/>
    <property type="match status" value="1"/>
</dbReference>
<gene>
    <name evidence="1" type="ORF">GCM10011354_32910</name>
</gene>
<dbReference type="EMBL" id="BMHA01000014">
    <property type="protein sequence ID" value="GGI09203.1"/>
    <property type="molecule type" value="Genomic_DNA"/>
</dbReference>
<dbReference type="InterPro" id="IPR012349">
    <property type="entry name" value="Split_barrel_FMN-bd"/>
</dbReference>
<accession>A0A8J3AB26</accession>
<evidence type="ECO:0000313" key="1">
    <source>
        <dbReference type="EMBL" id="GGI09203.1"/>
    </source>
</evidence>
<dbReference type="Proteomes" id="UP000650511">
    <property type="component" value="Unassembled WGS sequence"/>
</dbReference>
<dbReference type="PANTHER" id="PTHR34071:SF2">
    <property type="entry name" value="FLAVIN-NUCLEOTIDE-BINDING PROTEIN"/>
    <property type="match status" value="1"/>
</dbReference>
<reference evidence="1" key="2">
    <citation type="submission" date="2020-09" db="EMBL/GenBank/DDBJ databases">
        <authorList>
            <person name="Sun Q."/>
            <person name="Zhou Y."/>
        </authorList>
    </citation>
    <scope>NUCLEOTIDE SEQUENCE</scope>
    <source>
        <strain evidence="1">CGMCC 1.14988</strain>
    </source>
</reference>
<dbReference type="PANTHER" id="PTHR34071">
    <property type="entry name" value="5-NITROIMIDAZOLE ANTIBIOTICS RESISTANCE PROTEIN, NIMA-FAMILY-RELATED PROTEIN-RELATED"/>
    <property type="match status" value="1"/>
</dbReference>
<dbReference type="InterPro" id="IPR024747">
    <property type="entry name" value="Pyridox_Oxase-rel"/>
</dbReference>
<evidence type="ECO:0000313" key="2">
    <source>
        <dbReference type="Proteomes" id="UP000650511"/>
    </source>
</evidence>
<evidence type="ECO:0008006" key="3">
    <source>
        <dbReference type="Google" id="ProtNLM"/>
    </source>
</evidence>
<protein>
    <recommendedName>
        <fullName evidence="3">Flavin-nucleotide-binding protein</fullName>
    </recommendedName>
</protein>